<dbReference type="PROSITE" id="PS51038">
    <property type="entry name" value="BAH"/>
    <property type="match status" value="1"/>
</dbReference>
<dbReference type="SMART" id="SM00439">
    <property type="entry name" value="BAH"/>
    <property type="match status" value="1"/>
</dbReference>
<accession>A0ABD1RAQ8</accession>
<dbReference type="Pfam" id="PF01426">
    <property type="entry name" value="BAH"/>
    <property type="match status" value="1"/>
</dbReference>
<evidence type="ECO:0000259" key="1">
    <source>
        <dbReference type="PROSITE" id="PS51038"/>
    </source>
</evidence>
<dbReference type="AlphaFoldDB" id="A0ABD1RAQ8"/>
<reference evidence="3" key="1">
    <citation type="submission" date="2024-07" db="EMBL/GenBank/DDBJ databases">
        <title>Two chromosome-level genome assemblies of Korean endemic species Abeliophyllum distichum and Forsythia ovata (Oleaceae).</title>
        <authorList>
            <person name="Jang H."/>
        </authorList>
    </citation>
    <scope>NUCLEOTIDE SEQUENCE [LARGE SCALE GENOMIC DNA]</scope>
</reference>
<dbReference type="SUPFAM" id="SSF55008">
    <property type="entry name" value="HMA, heavy metal-associated domain"/>
    <property type="match status" value="1"/>
</dbReference>
<dbReference type="InterPro" id="IPR008395">
    <property type="entry name" value="Agenet-like_dom"/>
</dbReference>
<dbReference type="EMBL" id="JBFOLK010000009">
    <property type="protein sequence ID" value="KAL2485144.1"/>
    <property type="molecule type" value="Genomic_DNA"/>
</dbReference>
<dbReference type="PANTHER" id="PTHR31917:SF58">
    <property type="entry name" value="AGENET AND BROMO-ADJACENT HOMOLOGY (BAH) DOMAIN-CONTAINING PROTEIN"/>
    <property type="match status" value="1"/>
</dbReference>
<dbReference type="Pfam" id="PF05641">
    <property type="entry name" value="Agenet"/>
    <property type="match status" value="1"/>
</dbReference>
<protein>
    <submittedName>
        <fullName evidence="2">Agenet domain-containing protein/bromo-adjacent-like proteiny (BAH) domain-containing protein</fullName>
    </submittedName>
</protein>
<evidence type="ECO:0000313" key="3">
    <source>
        <dbReference type="Proteomes" id="UP001604336"/>
    </source>
</evidence>
<name>A0ABD1RAQ8_9LAMI</name>
<gene>
    <name evidence="2" type="ORF">Adt_29900</name>
</gene>
<dbReference type="InterPro" id="IPR014002">
    <property type="entry name" value="Agenet_dom_plant"/>
</dbReference>
<organism evidence="2 3">
    <name type="scientific">Abeliophyllum distichum</name>
    <dbReference type="NCBI Taxonomy" id="126358"/>
    <lineage>
        <taxon>Eukaryota</taxon>
        <taxon>Viridiplantae</taxon>
        <taxon>Streptophyta</taxon>
        <taxon>Embryophyta</taxon>
        <taxon>Tracheophyta</taxon>
        <taxon>Spermatophyta</taxon>
        <taxon>Magnoliopsida</taxon>
        <taxon>eudicotyledons</taxon>
        <taxon>Gunneridae</taxon>
        <taxon>Pentapetalae</taxon>
        <taxon>asterids</taxon>
        <taxon>lamiids</taxon>
        <taxon>Lamiales</taxon>
        <taxon>Oleaceae</taxon>
        <taxon>Forsythieae</taxon>
        <taxon>Abeliophyllum</taxon>
    </lineage>
</organism>
<comment type="caution">
    <text evidence="2">The sequence shown here is derived from an EMBL/GenBank/DDBJ whole genome shotgun (WGS) entry which is preliminary data.</text>
</comment>
<dbReference type="InterPro" id="IPR001025">
    <property type="entry name" value="BAH_dom"/>
</dbReference>
<dbReference type="Proteomes" id="UP001604336">
    <property type="component" value="Unassembled WGS sequence"/>
</dbReference>
<dbReference type="SMART" id="SM00743">
    <property type="entry name" value="Agenet"/>
    <property type="match status" value="2"/>
</dbReference>
<feature type="domain" description="BAH" evidence="1">
    <location>
        <begin position="156"/>
        <end position="273"/>
    </location>
</feature>
<sequence length="948" mass="106452">MVNPAALYTGWEEEVVSNEKGRREVHYYLKRSGGGGADLVVVGKEKRPRHMSYCYAIKDNKSLLSTLKCSSLLKLRSRREVIDWLNSIVPDVHRRPSNKQFDCFMESKDGHKLDFDIIKDVQMWKPGHKVEFLWLGSPWTCRKRRRHYQSFRRNGVKISVHDFVYVLAEEGKRLVAYLDDMYEESRGNKMVVVRWFHKIDEVGFVLPRNYNDREIFFSLCLQELSIECIDGLATVLSPEHYEKFFNVATDMKSEPFVCCRLFDNDDKKPFDITRVKGYWKQKILRNISSPSLETFGDDMKVEGTLSDAVGSRPKKRLRWSKDSEIYMQPADIRESTDASLQNRCGGFLGFEGGRVTVRLEDGRSSVSMSGQDAVLPTCMQSLTIGSQVEVLSQDSGIRGCWYRALIIKKHKDKVKVKYQDIKDAEDDAKNLEEWVLASRLAVVPDELGIRICGRTIIRPIPLSHRGRVPNAVNVGSIVDALWHDGWWEGIVVKKESEDKLHVYFPGEKKEQIFSSGDLRHSQEWYENGWKFFKERPEVVSVLSSQKAKQGMEKSLDFNLVAAYENREPAGIICNNALPVKIVVGYGDSMAGIEDKKPKELKVVRDLTKDLLGQLRWKSSGKRRCSRSPVHKVHFGANSSDSGIQAFDRFFTNSSLKVDPDNCKYASDSLHTSSAVSSFPSLVMSRGMSSMSKGSRLQGTTLATVEPLAVPIEQELIFLADFRCSGCQQRVTEIVSKMNEEIQSVVVSVFEKKVTLVCTYPATADKLAVQKATASMYTGSLSKASLVARQGLIKYFVKNNGDHPKEISEEVGNKRRAGVINVIVGGSAGRGDSRNSRKGYARSLHVNAVGVPSRFSQPITFSDEDRNGVSLLHDDALVITGDIAGFDVKRVLVDMGSAANILCWEAFKALKMSIDRLRSVNTPLQGFGGGTVIPEGITDLPVVLGKHPC</sequence>
<evidence type="ECO:0000313" key="2">
    <source>
        <dbReference type="EMBL" id="KAL2485144.1"/>
    </source>
</evidence>
<proteinExistence type="predicted"/>
<keyword evidence="3" id="KW-1185">Reference proteome</keyword>
<dbReference type="InterPro" id="IPR043151">
    <property type="entry name" value="BAH_sf"/>
</dbReference>
<dbReference type="Gene3D" id="2.30.30.490">
    <property type="match status" value="1"/>
</dbReference>
<dbReference type="PANTHER" id="PTHR31917">
    <property type="entry name" value="AGENET DOMAIN-CONTAINING PROTEIN-RELATED"/>
    <property type="match status" value="1"/>
</dbReference>
<dbReference type="InterPro" id="IPR036163">
    <property type="entry name" value="HMA_dom_sf"/>
</dbReference>